<protein>
    <submittedName>
        <fullName evidence="3">Uncharacterized protein</fullName>
    </submittedName>
</protein>
<organism evidence="3">
    <name type="scientific">marine sediment metagenome</name>
    <dbReference type="NCBI Taxonomy" id="412755"/>
    <lineage>
        <taxon>unclassified sequences</taxon>
        <taxon>metagenomes</taxon>
        <taxon>ecological metagenomes</taxon>
    </lineage>
</organism>
<feature type="region of interest" description="Disordered" evidence="1">
    <location>
        <begin position="782"/>
        <end position="801"/>
    </location>
</feature>
<dbReference type="AlphaFoldDB" id="A0A0F9KQS6"/>
<evidence type="ECO:0000256" key="1">
    <source>
        <dbReference type="SAM" id="MobiDB-lite"/>
    </source>
</evidence>
<dbReference type="SUPFAM" id="SSF49899">
    <property type="entry name" value="Concanavalin A-like lectins/glucanases"/>
    <property type="match status" value="1"/>
</dbReference>
<dbReference type="InterPro" id="IPR013320">
    <property type="entry name" value="ConA-like_dom_sf"/>
</dbReference>
<reference evidence="3" key="1">
    <citation type="journal article" date="2015" name="Nature">
        <title>Complex archaea that bridge the gap between prokaryotes and eukaryotes.</title>
        <authorList>
            <person name="Spang A."/>
            <person name="Saw J.H."/>
            <person name="Jorgensen S.L."/>
            <person name="Zaremba-Niedzwiedzka K."/>
            <person name="Martijn J."/>
            <person name="Lind A.E."/>
            <person name="van Eijk R."/>
            <person name="Schleper C."/>
            <person name="Guy L."/>
            <person name="Ettema T.J."/>
        </authorList>
    </citation>
    <scope>NUCLEOTIDE SEQUENCE</scope>
</reference>
<sequence>MSGYYPATYGFENDDDGSDPTGWDVFEGAGSVNVMNEMNDHKKVVELYDNTNANHDELHDSFSLQTSGTIEFWVLSDDVAQTFSIILLDDTATGVWGNGIGWLQIYQNKFRYEDTSGWHDTTKTLYDNTWYHVEVEFECTTGNYHGLSQDTWRFYIDGEQFGDFSFAHNINNVSQVYFATRGADNNYRCYVDAVGYSWDSAYTIDDNAQEGILLSFNTVFAPDWLGYSLDGLGNKTILGNVTFPMPSEGLHTIQVFGNDSLGTMYNSNLRYFITSTPPLIEINSPNLDEYFGPLAPNFNVSIIDSDLNSTWFTLDGGVTNITFFSFIDTINQAEWDKLGDRIFIIRFYANDSDGLFSYTEVTVRKDIETPIIISNSPNYIDLFGLTAPSFNISINDPNLDSMWYSLDGGITNITFYNFIHTINQTEWDKLGNGTIIIRFYVNDSWGLFSYTEVTVRKGLDTPIIKINSPSSTDIFGFTAPVFNLSIIEATLNETWYTLDNGVTNIPFIGLTGSINQIVWDKHDEGLITIRFYANNTLGVENYKEVIVIKDTTAPMISFNIPYENEFFAGNSPSFNITIDDVSLNSTWYTIDNGVNNITFIGLTGTINQTEWDKQGEGPVIVRFCAKDSYGYQNYSEIILHKDITDPVLTIFSPTTGDRFTTIPPAFNIDVDELNIERIWYTIDGGLNNYDITQFTSYIDSSAWNVAPLGAITIRFSVEDKAGNLVYTDIIIQKSTPPPPPPPLNINLIIIIAVIAFIGITILEGFVYRKKHVRIKKPKPLVERVEKSPKPKRTKRTKTKKGKKVVERLILCPYCQGKIPENQKYCYYCGSKLVE</sequence>
<proteinExistence type="predicted"/>
<keyword evidence="2" id="KW-0472">Membrane</keyword>
<evidence type="ECO:0000256" key="2">
    <source>
        <dbReference type="SAM" id="Phobius"/>
    </source>
</evidence>
<accession>A0A0F9KQS6</accession>
<feature type="compositionally biased region" description="Basic residues" evidence="1">
    <location>
        <begin position="789"/>
        <end position="801"/>
    </location>
</feature>
<dbReference type="Gene3D" id="2.60.120.200">
    <property type="match status" value="1"/>
</dbReference>
<name>A0A0F9KQS6_9ZZZZ</name>
<comment type="caution">
    <text evidence="3">The sequence shown here is derived from an EMBL/GenBank/DDBJ whole genome shotgun (WGS) entry which is preliminary data.</text>
</comment>
<gene>
    <name evidence="3" type="ORF">LCGC14_1297930</name>
</gene>
<keyword evidence="2" id="KW-1133">Transmembrane helix</keyword>
<feature type="transmembrane region" description="Helical" evidence="2">
    <location>
        <begin position="743"/>
        <end position="766"/>
    </location>
</feature>
<dbReference type="EMBL" id="LAZR01007548">
    <property type="protein sequence ID" value="KKM84559.1"/>
    <property type="molecule type" value="Genomic_DNA"/>
</dbReference>
<keyword evidence="2" id="KW-0812">Transmembrane</keyword>
<evidence type="ECO:0000313" key="3">
    <source>
        <dbReference type="EMBL" id="KKM84559.1"/>
    </source>
</evidence>